<evidence type="ECO:0000256" key="1">
    <source>
        <dbReference type="ARBA" id="ARBA00022801"/>
    </source>
</evidence>
<evidence type="ECO:0000313" key="3">
    <source>
        <dbReference type="EMBL" id="MBP2322949.1"/>
    </source>
</evidence>
<evidence type="ECO:0000313" key="4">
    <source>
        <dbReference type="Proteomes" id="UP001519332"/>
    </source>
</evidence>
<dbReference type="Gene3D" id="3.40.50.1820">
    <property type="entry name" value="alpha/beta hydrolase"/>
    <property type="match status" value="1"/>
</dbReference>
<dbReference type="InterPro" id="IPR000639">
    <property type="entry name" value="Epox_hydrolase-like"/>
</dbReference>
<keyword evidence="1" id="KW-0378">Hydrolase</keyword>
<name>A0ABS4TEW4_9PSEU</name>
<feature type="domain" description="AB hydrolase-1" evidence="2">
    <location>
        <begin position="37"/>
        <end position="160"/>
    </location>
</feature>
<accession>A0ABS4TEW4</accession>
<comment type="caution">
    <text evidence="3">The sequence shown here is derived from an EMBL/GenBank/DDBJ whole genome shotgun (WGS) entry which is preliminary data.</text>
</comment>
<evidence type="ECO:0000259" key="2">
    <source>
        <dbReference type="Pfam" id="PF00561"/>
    </source>
</evidence>
<dbReference type="Pfam" id="PF00561">
    <property type="entry name" value="Abhydrolase_1"/>
    <property type="match status" value="1"/>
</dbReference>
<dbReference type="Proteomes" id="UP001519332">
    <property type="component" value="Unassembled WGS sequence"/>
</dbReference>
<sequence length="209" mass="22895">MASSVLDRGETITPLRIPTAAGTFDAVAAGPCNGRKVLLLHGFPQSGIAWKGQLQALARAGYRAVAPDQRGYSPDVRPLAVEDYWLDYAVDDVVAMADALGWYRFDLVGQDWGAAVGWIAAARYTHRVRTLATVSLPRPGPQPIPEDSQALESALNWYRANDFLGYGHRVTVPTLFIADNAPDWVTGPYQWEQFSPGISELLLSHLGRF</sequence>
<organism evidence="3 4">
    <name type="scientific">Kibdelosporangium banguiense</name>
    <dbReference type="NCBI Taxonomy" id="1365924"/>
    <lineage>
        <taxon>Bacteria</taxon>
        <taxon>Bacillati</taxon>
        <taxon>Actinomycetota</taxon>
        <taxon>Actinomycetes</taxon>
        <taxon>Pseudonocardiales</taxon>
        <taxon>Pseudonocardiaceae</taxon>
        <taxon>Kibdelosporangium</taxon>
    </lineage>
</organism>
<dbReference type="PANTHER" id="PTHR43329">
    <property type="entry name" value="EPOXIDE HYDROLASE"/>
    <property type="match status" value="1"/>
</dbReference>
<dbReference type="InterPro" id="IPR029058">
    <property type="entry name" value="AB_hydrolase_fold"/>
</dbReference>
<gene>
    <name evidence="3" type="ORF">JOF56_003334</name>
</gene>
<dbReference type="PRINTS" id="PR00412">
    <property type="entry name" value="EPOXHYDRLASE"/>
</dbReference>
<keyword evidence="4" id="KW-1185">Reference proteome</keyword>
<dbReference type="EMBL" id="JAGINW010000001">
    <property type="protein sequence ID" value="MBP2322949.1"/>
    <property type="molecule type" value="Genomic_DNA"/>
</dbReference>
<proteinExistence type="predicted"/>
<dbReference type="InterPro" id="IPR000073">
    <property type="entry name" value="AB_hydrolase_1"/>
</dbReference>
<dbReference type="RefSeq" id="WP_209638754.1">
    <property type="nucleotide sequence ID" value="NZ_JAGINW010000001.1"/>
</dbReference>
<dbReference type="SUPFAM" id="SSF53474">
    <property type="entry name" value="alpha/beta-Hydrolases"/>
    <property type="match status" value="1"/>
</dbReference>
<protein>
    <submittedName>
        <fullName evidence="3">Pimeloyl-ACP methyl ester carboxylesterase</fullName>
    </submittedName>
</protein>
<reference evidence="3 4" key="1">
    <citation type="submission" date="2021-03" db="EMBL/GenBank/DDBJ databases">
        <title>Sequencing the genomes of 1000 actinobacteria strains.</title>
        <authorList>
            <person name="Klenk H.-P."/>
        </authorList>
    </citation>
    <scope>NUCLEOTIDE SEQUENCE [LARGE SCALE GENOMIC DNA]</scope>
    <source>
        <strain evidence="3 4">DSM 46670</strain>
    </source>
</reference>